<keyword evidence="4" id="KW-0500">Molybdenum</keyword>
<keyword evidence="7" id="KW-0560">Oxidoreductase</keyword>
<dbReference type="Pfam" id="PF01568">
    <property type="entry name" value="Molydop_binding"/>
    <property type="match status" value="1"/>
</dbReference>
<dbReference type="InterPro" id="IPR006963">
    <property type="entry name" value="Mopterin_OxRdtase_4Fe-4S_dom"/>
</dbReference>
<dbReference type="Pfam" id="PF04879">
    <property type="entry name" value="Molybdop_Fe4S4"/>
    <property type="match status" value="1"/>
</dbReference>
<dbReference type="EMBL" id="CP002085">
    <property type="protein sequence ID" value="ADK86195.1"/>
    <property type="molecule type" value="Genomic_DNA"/>
</dbReference>
<dbReference type="Gene3D" id="2.20.25.90">
    <property type="entry name" value="ADC-like domains"/>
    <property type="match status" value="1"/>
</dbReference>
<dbReference type="PANTHER" id="PTHR43742">
    <property type="entry name" value="TRIMETHYLAMINE-N-OXIDE REDUCTASE"/>
    <property type="match status" value="1"/>
</dbReference>
<comment type="similarity">
    <text evidence="2">Belongs to the prokaryotic molybdopterin-containing oxidoreductase family.</text>
</comment>
<evidence type="ECO:0000256" key="7">
    <source>
        <dbReference type="ARBA" id="ARBA00023002"/>
    </source>
</evidence>
<dbReference type="PROSITE" id="PS51669">
    <property type="entry name" value="4FE4S_MOW_BIS_MGD"/>
    <property type="match status" value="1"/>
</dbReference>
<dbReference type="SMART" id="SM00926">
    <property type="entry name" value="Molybdop_Fe4S4"/>
    <property type="match status" value="1"/>
</dbReference>
<evidence type="ECO:0000256" key="8">
    <source>
        <dbReference type="ARBA" id="ARBA00023004"/>
    </source>
</evidence>
<dbReference type="GO" id="GO:0051539">
    <property type="term" value="F:4 iron, 4 sulfur cluster binding"/>
    <property type="evidence" value="ECO:0007669"/>
    <property type="project" value="UniProtKB-KW"/>
</dbReference>
<organism evidence="11 12">
    <name type="scientific">Desulfarculus baarsii (strain ATCC 33931 / DSM 2075 / LMG 7858 / VKM B-1802 / 2st14)</name>
    <dbReference type="NCBI Taxonomy" id="644282"/>
    <lineage>
        <taxon>Bacteria</taxon>
        <taxon>Pseudomonadati</taxon>
        <taxon>Thermodesulfobacteriota</taxon>
        <taxon>Desulfarculia</taxon>
        <taxon>Desulfarculales</taxon>
        <taxon>Desulfarculaceae</taxon>
        <taxon>Desulfarculus</taxon>
    </lineage>
</organism>
<dbReference type="SUPFAM" id="SSF50692">
    <property type="entry name" value="ADC-like"/>
    <property type="match status" value="1"/>
</dbReference>
<dbReference type="InterPro" id="IPR006656">
    <property type="entry name" value="Mopterin_OxRdtase"/>
</dbReference>
<dbReference type="PROSITE" id="PS00551">
    <property type="entry name" value="MOLYBDOPTERIN_PROK_1"/>
    <property type="match status" value="1"/>
</dbReference>
<dbReference type="Gene3D" id="3.40.228.10">
    <property type="entry name" value="Dimethylsulfoxide Reductase, domain 2"/>
    <property type="match status" value="1"/>
</dbReference>
<keyword evidence="3" id="KW-0004">4Fe-4S</keyword>
<evidence type="ECO:0000256" key="6">
    <source>
        <dbReference type="ARBA" id="ARBA00022729"/>
    </source>
</evidence>
<keyword evidence="12" id="KW-1185">Reference proteome</keyword>
<dbReference type="InterPro" id="IPR050612">
    <property type="entry name" value="Prok_Mopterin_Oxidored"/>
</dbReference>
<comment type="cofactor">
    <cofactor evidence="1">
        <name>Mo-bis(molybdopterin guanine dinucleotide)</name>
        <dbReference type="ChEBI" id="CHEBI:60539"/>
    </cofactor>
</comment>
<evidence type="ECO:0000256" key="1">
    <source>
        <dbReference type="ARBA" id="ARBA00001942"/>
    </source>
</evidence>
<dbReference type="InterPro" id="IPR027467">
    <property type="entry name" value="MopterinOxRdtase_cofactor_BS"/>
</dbReference>
<keyword evidence="9" id="KW-0411">Iron-sulfur</keyword>
<protein>
    <submittedName>
        <fullName evidence="11">Molybdopterin oxidoreductase</fullName>
    </submittedName>
</protein>
<dbReference type="PROSITE" id="PS00490">
    <property type="entry name" value="MOLYBDOPTERIN_PROK_2"/>
    <property type="match status" value="1"/>
</dbReference>
<keyword evidence="5" id="KW-0479">Metal-binding</keyword>
<reference evidence="11 12" key="1">
    <citation type="journal article" date="2010" name="Stand. Genomic Sci.">
        <title>Complete genome sequence of Desulfarculus baarsii type strain (2st14).</title>
        <authorList>
            <person name="Sun H."/>
            <person name="Spring S."/>
            <person name="Lapidus A."/>
            <person name="Davenport K."/>
            <person name="Del Rio T.G."/>
            <person name="Tice H."/>
            <person name="Nolan M."/>
            <person name="Copeland A."/>
            <person name="Cheng J.F."/>
            <person name="Lucas S."/>
            <person name="Tapia R."/>
            <person name="Goodwin L."/>
            <person name="Pitluck S."/>
            <person name="Ivanova N."/>
            <person name="Pagani I."/>
            <person name="Mavromatis K."/>
            <person name="Ovchinnikova G."/>
            <person name="Pati A."/>
            <person name="Chen A."/>
            <person name="Palaniappan K."/>
            <person name="Hauser L."/>
            <person name="Chang Y.J."/>
            <person name="Jeffries C.D."/>
            <person name="Detter J.C."/>
            <person name="Han C."/>
            <person name="Rohde M."/>
            <person name="Brambilla E."/>
            <person name="Goker M."/>
            <person name="Woyke T."/>
            <person name="Bristow J."/>
            <person name="Eisen J.A."/>
            <person name="Markowitz V."/>
            <person name="Hugenholtz P."/>
            <person name="Kyrpides N.C."/>
            <person name="Klenk H.P."/>
            <person name="Land M."/>
        </authorList>
    </citation>
    <scope>NUCLEOTIDE SEQUENCE [LARGE SCALE GENOMIC DNA]</scope>
    <source>
        <strain evidence="12">ATCC 33931 / DSM 2075 / LMG 7858 / VKM B-1802 / 2st14</strain>
    </source>
</reference>
<dbReference type="AlphaFoldDB" id="E1QMF2"/>
<gene>
    <name evidence="11" type="ordered locus">Deba_2842</name>
</gene>
<dbReference type="Proteomes" id="UP000009047">
    <property type="component" value="Chromosome"/>
</dbReference>
<accession>E1QMF2</accession>
<proteinExistence type="inferred from homology"/>
<dbReference type="InterPro" id="IPR009010">
    <property type="entry name" value="Asp_de-COase-like_dom_sf"/>
</dbReference>
<dbReference type="STRING" id="644282.Deba_2842"/>
<dbReference type="KEGG" id="dbr:Deba_2842"/>
<dbReference type="CDD" id="cd02778">
    <property type="entry name" value="MopB_CT_Thiosulfate-R-like"/>
    <property type="match status" value="1"/>
</dbReference>
<evidence type="ECO:0000256" key="3">
    <source>
        <dbReference type="ARBA" id="ARBA00022485"/>
    </source>
</evidence>
<evidence type="ECO:0000259" key="10">
    <source>
        <dbReference type="PROSITE" id="PS51669"/>
    </source>
</evidence>
<dbReference type="InterPro" id="IPR006655">
    <property type="entry name" value="Mopterin_OxRdtase_prok_CS"/>
</dbReference>
<dbReference type="Gene3D" id="2.40.40.20">
    <property type="match status" value="1"/>
</dbReference>
<dbReference type="Gene3D" id="3.30.2070.10">
    <property type="entry name" value="Formate dehydrogenase/DMSO reductase"/>
    <property type="match status" value="1"/>
</dbReference>
<keyword evidence="8" id="KW-0408">Iron</keyword>
<dbReference type="Pfam" id="PF00384">
    <property type="entry name" value="Molybdopterin"/>
    <property type="match status" value="1"/>
</dbReference>
<sequence length="713" mass="78761">MNKTQAPNVANVADPGKRTVYSMCGMCAVRCPIQVEVEDGRVRWLQGNENDKAMGASLCAKGAAGLSLLYDDDQRPLQPLIRVGERGQGQWRQASWDEALDYVAQKLQKVIDAHGAKAIALSDRGGPFNDLTKSFLKAIGSPNYFNHDCTCGRNTHHAALSLYGLGRKGLSYDIKNTRHIVLYGRNIIESLQVKEAKDFMKAMAAGAKCTYIDPRASLTAAKATRYWQIRPNTDYALNLALIHEVIYNELYDKEFCARWVSGLDELKTFVAPYTAQWQEEHTGIPAAEVQSFIREIAADAPKVMFHAGWMTARHMQSFYSSRTASILNVLFGAIETPGGLIFAKKAADAGRKPLRSLGEPMPKPVDQRVDGCGWKYSHFDAGPGLLHLLYEAMETDQPYHVGAYICYRHDPLSALPDPEAQKKALDRLDLLVAIDVNYSETAWYADVILPEATYLERANILALKDGAKPTIQMRDQAVAPLHDTRPAWWIFGQLASRLGAGQYFNFQAIEDIWAYQLEGTGVDIAQLRQRGVLSLADQPIMFDRAEGLKFKTPSGKIELVSSRLSQAGIESFAPFQPPKALADDEFRLLFGRSSVHNHAHTANNPLLHEILHDNPIWVHPRRAEALGLADGDEAVVSAPGYSAKAKVKLTPWIHPDAVFLLHGFGRTVPLQKRAFGNGVADQRLQVGLLHVYDPAGGANALCEATVRLARAGK</sequence>
<evidence type="ECO:0000256" key="2">
    <source>
        <dbReference type="ARBA" id="ARBA00010312"/>
    </source>
</evidence>
<dbReference type="SUPFAM" id="SSF53706">
    <property type="entry name" value="Formate dehydrogenase/DMSO reductase, domains 1-3"/>
    <property type="match status" value="1"/>
</dbReference>
<evidence type="ECO:0000256" key="5">
    <source>
        <dbReference type="ARBA" id="ARBA00022723"/>
    </source>
</evidence>
<keyword evidence="6" id="KW-0732">Signal</keyword>
<feature type="domain" description="4Fe-4S Mo/W bis-MGD-type" evidence="10">
    <location>
        <begin position="17"/>
        <end position="73"/>
    </location>
</feature>
<evidence type="ECO:0000313" key="11">
    <source>
        <dbReference type="EMBL" id="ADK86195.1"/>
    </source>
</evidence>
<dbReference type="Gene3D" id="3.40.50.740">
    <property type="match status" value="1"/>
</dbReference>
<dbReference type="InterPro" id="IPR006657">
    <property type="entry name" value="MoPterin_dinucl-bd_dom"/>
</dbReference>
<dbReference type="GO" id="GO:0016491">
    <property type="term" value="F:oxidoreductase activity"/>
    <property type="evidence" value="ECO:0007669"/>
    <property type="project" value="UniProtKB-KW"/>
</dbReference>
<dbReference type="GO" id="GO:0043546">
    <property type="term" value="F:molybdopterin cofactor binding"/>
    <property type="evidence" value="ECO:0007669"/>
    <property type="project" value="InterPro"/>
</dbReference>
<evidence type="ECO:0000256" key="9">
    <source>
        <dbReference type="ARBA" id="ARBA00023014"/>
    </source>
</evidence>
<evidence type="ECO:0000313" key="12">
    <source>
        <dbReference type="Proteomes" id="UP000009047"/>
    </source>
</evidence>
<dbReference type="eggNOG" id="COG0243">
    <property type="taxonomic scope" value="Bacteria"/>
</dbReference>
<dbReference type="GO" id="GO:0046872">
    <property type="term" value="F:metal ion binding"/>
    <property type="evidence" value="ECO:0007669"/>
    <property type="project" value="UniProtKB-KW"/>
</dbReference>
<dbReference type="RefSeq" id="WP_013259633.1">
    <property type="nucleotide sequence ID" value="NC_014365.1"/>
</dbReference>
<dbReference type="PANTHER" id="PTHR43742:SF9">
    <property type="entry name" value="TETRATHIONATE REDUCTASE SUBUNIT A"/>
    <property type="match status" value="1"/>
</dbReference>
<name>E1QMF2_DESB2</name>
<dbReference type="HOGENOM" id="CLU_000422_13_3_7"/>
<evidence type="ECO:0000256" key="4">
    <source>
        <dbReference type="ARBA" id="ARBA00022505"/>
    </source>
</evidence>